<feature type="compositionally biased region" description="Low complexity" evidence="1">
    <location>
        <begin position="779"/>
        <end position="790"/>
    </location>
</feature>
<dbReference type="AlphaFoldDB" id="A0A0L6VQK5"/>
<feature type="compositionally biased region" description="Polar residues" evidence="1">
    <location>
        <begin position="306"/>
        <end position="323"/>
    </location>
</feature>
<feature type="region of interest" description="Disordered" evidence="1">
    <location>
        <begin position="1020"/>
        <end position="1089"/>
    </location>
</feature>
<dbReference type="VEuPathDB" id="FungiDB:VP01_1266g10"/>
<feature type="region of interest" description="Disordered" evidence="1">
    <location>
        <begin position="301"/>
        <end position="325"/>
    </location>
</feature>
<protein>
    <submittedName>
        <fullName evidence="3">Uncharacterized protein</fullName>
    </submittedName>
</protein>
<reference evidence="3 4" key="1">
    <citation type="submission" date="2015-08" db="EMBL/GenBank/DDBJ databases">
        <title>Next Generation Sequencing and Analysis of the Genome of Puccinia sorghi L Schw, the Causal Agent of Maize Common Rust.</title>
        <authorList>
            <person name="Rochi L."/>
            <person name="Burguener G."/>
            <person name="Darino M."/>
            <person name="Turjanski A."/>
            <person name="Kreff E."/>
            <person name="Dieguez M.J."/>
            <person name="Sacco F."/>
        </authorList>
    </citation>
    <scope>NUCLEOTIDE SEQUENCE [LARGE SCALE GENOMIC DNA]</scope>
    <source>
        <strain evidence="3 4">RO10H11247</strain>
    </source>
</reference>
<dbReference type="OrthoDB" id="2506207at2759"/>
<proteinExistence type="predicted"/>
<feature type="region of interest" description="Disordered" evidence="1">
    <location>
        <begin position="776"/>
        <end position="825"/>
    </location>
</feature>
<organism evidence="3 4">
    <name type="scientific">Puccinia sorghi</name>
    <dbReference type="NCBI Taxonomy" id="27349"/>
    <lineage>
        <taxon>Eukaryota</taxon>
        <taxon>Fungi</taxon>
        <taxon>Dikarya</taxon>
        <taxon>Basidiomycota</taxon>
        <taxon>Pucciniomycotina</taxon>
        <taxon>Pucciniomycetes</taxon>
        <taxon>Pucciniales</taxon>
        <taxon>Pucciniaceae</taxon>
        <taxon>Puccinia</taxon>
    </lineage>
</organism>
<sequence length="1144" mass="122904">MVNAYSWFNHDVREAAKCILITCTALNRLTKKGHKEHSSTTTSSLSHSATGQFSAHSAHSAAGVLTLAPLLSNASRRSLAIFCVVLLTQYSYCSLLAARRCRLRCFLKTPRSCRFAATFFSLNHSHLKVKVMSHLTAKMVSRVPFILLLITYYMSIVITLIISFFFFSPPEILQLLRNRLTLMNKGVQISLLDRYIRICRKSSTSYPPLPITGIKTCLYIIMVSTDTTDLSIQEKLAIMIENWRVILEQEIGPASAGSQPVWKCKALCELIGRAQTPADLSIPITNSGKRKRPNDCVNGAFDKFSPKTSPLPQRCRTSSSTIQERPVLQDSTRHLTTSTLNSPKGTSKEIAICTNSALSDPHKPPGVETPTSHTQDPVKSPSHLPVNTVETPSLQTTSSGVTDHALTIPVISDPLPPPSTEDLSDLQLSKPTVSISNSLSSNGLDCNHFGQELADSQSLIPFQGQMSRLNPKTDQPINTPPLTANNTDFEHNPGSQTVVVASGPSVVPVASAQIKSWQHAFCLLDSAITELLEIIPLTAVVPSSDTAFYKPNPYSPSFQWTPARVFTCIDPPGLSLTNIPPIVTFRPLEPCKPPAKPEHVPTPAPSRSSQLAPADVNSQQKTPSVLSLPPAAHDGVAHGQQPAHASTGQPFLSPAGSFAMVESTRSSPLTADNQESSLQPNSQPPSCQLPQNVPVEPAPVFNVTEAQKMKFVDTYRRVDAAGKAKLEATLRMNKLWDLLAPLLTKAASETPSTSMPQTIPLAPQPKVSAALTVTNPNLTTSSPASPANTSVHVPAGISQEPPVTCLSNFQPSDLRSKADPSQPPKVSLNPAFININGASSKEGTLDPILSKMISAMLAAEPQATPVLIAAFETLGIRNKELIMAHLHALAIPMRHDEDTLWQLRTATTPALLTTSLIDPSFLASHHHTPKSVGPMILSRPAPEVGPLSSDHSLPNGTTAPSVMEHPGHMSESPRRVQPPGPRCQAQSAPTQSTSKIDGGGEKLGDEIEIVHVADLRTGKEASGVADVESGRAASVGDVGSNHATPQGRGADGSTKQRETSGPRKPQAESRASPLGRTQTQLLRPQQQQQPLCFNLLRDGLPGFPDADPAVQVPGEPARILARFPPGQQMPPIRTFVPLLKKSTS</sequence>
<comment type="caution">
    <text evidence="3">The sequence shown here is derived from an EMBL/GenBank/DDBJ whole genome shotgun (WGS) entry which is preliminary data.</text>
</comment>
<keyword evidence="2" id="KW-0472">Membrane</keyword>
<feature type="compositionally biased region" description="Polar residues" evidence="1">
    <location>
        <begin position="605"/>
        <end position="625"/>
    </location>
</feature>
<feature type="compositionally biased region" description="Polar residues" evidence="1">
    <location>
        <begin position="949"/>
        <end position="960"/>
    </location>
</feature>
<feature type="transmembrane region" description="Helical" evidence="2">
    <location>
        <begin position="79"/>
        <end position="98"/>
    </location>
</feature>
<feature type="transmembrane region" description="Helical" evidence="2">
    <location>
        <begin position="145"/>
        <end position="167"/>
    </location>
</feature>
<keyword evidence="2" id="KW-1133">Transmembrane helix</keyword>
<keyword evidence="4" id="KW-1185">Reference proteome</keyword>
<feature type="compositionally biased region" description="Low complexity" evidence="1">
    <location>
        <begin position="1076"/>
        <end position="1089"/>
    </location>
</feature>
<feature type="compositionally biased region" description="Polar residues" evidence="1">
    <location>
        <begin position="984"/>
        <end position="995"/>
    </location>
</feature>
<gene>
    <name evidence="3" type="ORF">VP01_1266g10</name>
</gene>
<dbReference type="STRING" id="27349.A0A0L6VQK5"/>
<feature type="compositionally biased region" description="Polar residues" evidence="1">
    <location>
        <begin position="388"/>
        <end position="401"/>
    </location>
</feature>
<accession>A0A0L6VQK5</accession>
<dbReference type="EMBL" id="LAVV01002965">
    <property type="protein sequence ID" value="KNZ62475.1"/>
    <property type="molecule type" value="Genomic_DNA"/>
</dbReference>
<evidence type="ECO:0000256" key="2">
    <source>
        <dbReference type="SAM" id="Phobius"/>
    </source>
</evidence>
<feature type="region of interest" description="Disordered" evidence="1">
    <location>
        <begin position="928"/>
        <end position="1002"/>
    </location>
</feature>
<feature type="compositionally biased region" description="Basic and acidic residues" evidence="1">
    <location>
        <begin position="1054"/>
        <end position="1067"/>
    </location>
</feature>
<feature type="region of interest" description="Disordered" evidence="1">
    <location>
        <begin position="356"/>
        <end position="401"/>
    </location>
</feature>
<feature type="compositionally biased region" description="Pro residues" evidence="1">
    <location>
        <begin position="593"/>
        <end position="604"/>
    </location>
</feature>
<name>A0A0L6VQK5_9BASI</name>
<evidence type="ECO:0000313" key="3">
    <source>
        <dbReference type="EMBL" id="KNZ62475.1"/>
    </source>
</evidence>
<feature type="compositionally biased region" description="Polar residues" evidence="1">
    <location>
        <begin position="663"/>
        <end position="691"/>
    </location>
</feature>
<evidence type="ECO:0000256" key="1">
    <source>
        <dbReference type="SAM" id="MobiDB-lite"/>
    </source>
</evidence>
<feature type="compositionally biased region" description="Basic and acidic residues" evidence="1">
    <location>
        <begin position="965"/>
        <end position="974"/>
    </location>
</feature>
<keyword evidence="2" id="KW-0812">Transmembrane</keyword>
<dbReference type="Proteomes" id="UP000037035">
    <property type="component" value="Unassembled WGS sequence"/>
</dbReference>
<evidence type="ECO:0000313" key="4">
    <source>
        <dbReference type="Proteomes" id="UP000037035"/>
    </source>
</evidence>
<feature type="region of interest" description="Disordered" evidence="1">
    <location>
        <begin position="593"/>
        <end position="693"/>
    </location>
</feature>